<evidence type="ECO:0000313" key="2">
    <source>
        <dbReference type="Proteomes" id="UP000288805"/>
    </source>
</evidence>
<dbReference type="Proteomes" id="UP000288805">
    <property type="component" value="Unassembled WGS sequence"/>
</dbReference>
<accession>A0A438I8M5</accession>
<sequence length="156" mass="17428">MPALCVDVEPIGVGFVLLNGDWTVFFPLHASQSIYPNSYTKDVRTGGSSTSLRSLSQLRHCLTADGPGDCFLTICVMLHKFPCSLELLSMSVIRGIAYTSTDEQEFWDRFHIPNDVSILLVDDEPVPIEKPSHNATYFSKDQFNVGFRFPLPSLLK</sequence>
<comment type="caution">
    <text evidence="1">The sequence shown here is derived from an EMBL/GenBank/DDBJ whole genome shotgun (WGS) entry which is preliminary data.</text>
</comment>
<dbReference type="EMBL" id="QGNW01000132">
    <property type="protein sequence ID" value="RVW93009.1"/>
    <property type="molecule type" value="Genomic_DNA"/>
</dbReference>
<evidence type="ECO:0000313" key="1">
    <source>
        <dbReference type="EMBL" id="RVW93009.1"/>
    </source>
</evidence>
<protein>
    <submittedName>
        <fullName evidence="1">Uncharacterized protein</fullName>
    </submittedName>
</protein>
<name>A0A438I8M5_VITVI</name>
<reference evidence="1 2" key="1">
    <citation type="journal article" date="2018" name="PLoS Genet.">
        <title>Population sequencing reveals clonal diversity and ancestral inbreeding in the grapevine cultivar Chardonnay.</title>
        <authorList>
            <person name="Roach M.J."/>
            <person name="Johnson D.L."/>
            <person name="Bohlmann J."/>
            <person name="van Vuuren H.J."/>
            <person name="Jones S.J."/>
            <person name="Pretorius I.S."/>
            <person name="Schmidt S.A."/>
            <person name="Borneman A.R."/>
        </authorList>
    </citation>
    <scope>NUCLEOTIDE SEQUENCE [LARGE SCALE GENOMIC DNA]</scope>
    <source>
        <strain evidence="2">cv. Chardonnay</strain>
        <tissue evidence="1">Leaf</tissue>
    </source>
</reference>
<organism evidence="1 2">
    <name type="scientific">Vitis vinifera</name>
    <name type="common">Grape</name>
    <dbReference type="NCBI Taxonomy" id="29760"/>
    <lineage>
        <taxon>Eukaryota</taxon>
        <taxon>Viridiplantae</taxon>
        <taxon>Streptophyta</taxon>
        <taxon>Embryophyta</taxon>
        <taxon>Tracheophyta</taxon>
        <taxon>Spermatophyta</taxon>
        <taxon>Magnoliopsida</taxon>
        <taxon>eudicotyledons</taxon>
        <taxon>Gunneridae</taxon>
        <taxon>Pentapetalae</taxon>
        <taxon>rosids</taxon>
        <taxon>Vitales</taxon>
        <taxon>Vitaceae</taxon>
        <taxon>Viteae</taxon>
        <taxon>Vitis</taxon>
    </lineage>
</organism>
<dbReference type="AlphaFoldDB" id="A0A438I8M5"/>
<gene>
    <name evidence="1" type="ORF">CK203_032802</name>
</gene>
<proteinExistence type="predicted"/>